<organism evidence="1 2">
    <name type="scientific">Pristionchus mayeri</name>
    <dbReference type="NCBI Taxonomy" id="1317129"/>
    <lineage>
        <taxon>Eukaryota</taxon>
        <taxon>Metazoa</taxon>
        <taxon>Ecdysozoa</taxon>
        <taxon>Nematoda</taxon>
        <taxon>Chromadorea</taxon>
        <taxon>Rhabditida</taxon>
        <taxon>Rhabditina</taxon>
        <taxon>Diplogasteromorpha</taxon>
        <taxon>Diplogasteroidea</taxon>
        <taxon>Neodiplogasteridae</taxon>
        <taxon>Pristionchus</taxon>
    </lineage>
</organism>
<gene>
    <name evidence="1" type="ORF">PMAYCL1PPCAC_11298</name>
</gene>
<comment type="caution">
    <text evidence="1">The sequence shown here is derived from an EMBL/GenBank/DDBJ whole genome shotgun (WGS) entry which is preliminary data.</text>
</comment>
<reference evidence="2" key="1">
    <citation type="submission" date="2022-10" db="EMBL/GenBank/DDBJ databases">
        <title>Genome assembly of Pristionchus species.</title>
        <authorList>
            <person name="Yoshida K."/>
            <person name="Sommer R.J."/>
        </authorList>
    </citation>
    <scope>NUCLEOTIDE SEQUENCE [LARGE SCALE GENOMIC DNA]</scope>
    <source>
        <strain evidence="2">RS5460</strain>
    </source>
</reference>
<accession>A0AAN5C844</accession>
<sequence>PAAAMSSSSSPSLPRPADADSEWIDAFCRAFSSQCRRLNLESPKKIDNSPALNQPPSWGSLPWPALNRLCFHLRTDEDCADLANLAQVSTHFRTGVKEFMKRDENRPGIEKLHTQEWCGLNLKIDLYPGNLPFHGPFERDYRRLRHLSPRFLKVPYAMDAPESLINQVSELLSSRIKDARIDVRQFTSAHFSFCAKMLRKSTFGYLEVHVERLDDTNVAHILSLASLTKKFKIVCEETPQLADPASFITQLTSKAKHSILRDRSSSLASSFFGLHHSFWKDFLNESLYYRSLDVIEIDSRGYIRDPYFILPDFPIHELMLYKQ</sequence>
<proteinExistence type="predicted"/>
<protein>
    <recommendedName>
        <fullName evidence="3">F-box domain-containing protein</fullName>
    </recommendedName>
</protein>
<dbReference type="Proteomes" id="UP001328107">
    <property type="component" value="Unassembled WGS sequence"/>
</dbReference>
<feature type="non-terminal residue" evidence="1">
    <location>
        <position position="1"/>
    </location>
</feature>
<dbReference type="AlphaFoldDB" id="A0AAN5C844"/>
<keyword evidence="2" id="KW-1185">Reference proteome</keyword>
<evidence type="ECO:0000313" key="1">
    <source>
        <dbReference type="EMBL" id="GMR41103.1"/>
    </source>
</evidence>
<name>A0AAN5C844_9BILA</name>
<evidence type="ECO:0008006" key="3">
    <source>
        <dbReference type="Google" id="ProtNLM"/>
    </source>
</evidence>
<dbReference type="EMBL" id="BTRK01000003">
    <property type="protein sequence ID" value="GMR41103.1"/>
    <property type="molecule type" value="Genomic_DNA"/>
</dbReference>
<evidence type="ECO:0000313" key="2">
    <source>
        <dbReference type="Proteomes" id="UP001328107"/>
    </source>
</evidence>